<name>A0A4S2JT96_9HYME</name>
<feature type="region of interest" description="Disordered" evidence="1">
    <location>
        <begin position="163"/>
        <end position="193"/>
    </location>
</feature>
<feature type="region of interest" description="Disordered" evidence="1">
    <location>
        <begin position="210"/>
        <end position="237"/>
    </location>
</feature>
<dbReference type="AlphaFoldDB" id="A0A4S2JT96"/>
<evidence type="ECO:0000313" key="3">
    <source>
        <dbReference type="Proteomes" id="UP000310200"/>
    </source>
</evidence>
<gene>
    <name evidence="2" type="ORF">DBV15_12503</name>
</gene>
<organism evidence="2 3">
    <name type="scientific">Temnothorax longispinosus</name>
    <dbReference type="NCBI Taxonomy" id="300112"/>
    <lineage>
        <taxon>Eukaryota</taxon>
        <taxon>Metazoa</taxon>
        <taxon>Ecdysozoa</taxon>
        <taxon>Arthropoda</taxon>
        <taxon>Hexapoda</taxon>
        <taxon>Insecta</taxon>
        <taxon>Pterygota</taxon>
        <taxon>Neoptera</taxon>
        <taxon>Endopterygota</taxon>
        <taxon>Hymenoptera</taxon>
        <taxon>Apocrita</taxon>
        <taxon>Aculeata</taxon>
        <taxon>Formicoidea</taxon>
        <taxon>Formicidae</taxon>
        <taxon>Myrmicinae</taxon>
        <taxon>Temnothorax</taxon>
    </lineage>
</organism>
<feature type="compositionally biased region" description="Basic and acidic residues" evidence="1">
    <location>
        <begin position="176"/>
        <end position="190"/>
    </location>
</feature>
<evidence type="ECO:0000256" key="1">
    <source>
        <dbReference type="SAM" id="MobiDB-lite"/>
    </source>
</evidence>
<proteinExistence type="predicted"/>
<sequence>MNLPEISAAVIYVSPNLANIALKQILLSPGFNKSGLFPSTTIDARTRTATTTYSFAPSSKLTPSLFLPESGELGRRIESSIRFLLWGCQRVRNFPRQYACTRERRSNAIGREKVDRREIWVVEGEITRIVERRGECDALQNRGEEAIEEKGLSTHWRKDTLVRNAKERNVRKRGGKRESDRHRSDEDNRGVRTKSNTGWKIWERLGGKASDERSDARRTKSSKKLRENSRLNEKERERKRERERERICWIKESVRFLAKGERVRGSWHRTATPTATVGPQSSAHSRMVRTVVLGGEKLSRSRHCEHRVVQGTSYIARFS</sequence>
<protein>
    <submittedName>
        <fullName evidence="2">Uncharacterized protein</fullName>
    </submittedName>
</protein>
<accession>A0A4S2JT96</accession>
<reference evidence="2 3" key="1">
    <citation type="journal article" date="2019" name="Philos. Trans. R. Soc. Lond., B, Biol. Sci.">
        <title>Ant behaviour and brain gene expression of defending hosts depend on the ecological success of the intruding social parasite.</title>
        <authorList>
            <person name="Kaur R."/>
            <person name="Stoldt M."/>
            <person name="Jongepier E."/>
            <person name="Feldmeyer B."/>
            <person name="Menzel F."/>
            <person name="Bornberg-Bauer E."/>
            <person name="Foitzik S."/>
        </authorList>
    </citation>
    <scope>NUCLEOTIDE SEQUENCE [LARGE SCALE GENOMIC DNA]</scope>
    <source>
        <tissue evidence="2">Whole body</tissue>
    </source>
</reference>
<dbReference type="Proteomes" id="UP000310200">
    <property type="component" value="Unassembled WGS sequence"/>
</dbReference>
<dbReference type="EMBL" id="QBLH01003321">
    <property type="protein sequence ID" value="TGZ39333.1"/>
    <property type="molecule type" value="Genomic_DNA"/>
</dbReference>
<keyword evidence="3" id="KW-1185">Reference proteome</keyword>
<evidence type="ECO:0000313" key="2">
    <source>
        <dbReference type="EMBL" id="TGZ39333.1"/>
    </source>
</evidence>
<comment type="caution">
    <text evidence="2">The sequence shown here is derived from an EMBL/GenBank/DDBJ whole genome shotgun (WGS) entry which is preliminary data.</text>
</comment>